<dbReference type="Pfam" id="PF20636">
    <property type="entry name" value="SMN_G2-BD"/>
    <property type="match status" value="1"/>
</dbReference>
<evidence type="ECO:0000256" key="4">
    <source>
        <dbReference type="ARBA" id="ARBA00023187"/>
    </source>
</evidence>
<dbReference type="GO" id="GO:0006397">
    <property type="term" value="P:mRNA processing"/>
    <property type="evidence" value="ECO:0007669"/>
    <property type="project" value="UniProtKB-KW"/>
</dbReference>
<dbReference type="Proteomes" id="UP000053259">
    <property type="component" value="Unassembled WGS sequence"/>
</dbReference>
<comment type="similarity">
    <text evidence="2">Belongs to the SMN family.</text>
</comment>
<dbReference type="OrthoDB" id="197400at2759"/>
<evidence type="ECO:0000256" key="2">
    <source>
        <dbReference type="ARBA" id="ARBA00005371"/>
    </source>
</evidence>
<dbReference type="InterPro" id="IPR040424">
    <property type="entry name" value="Smn1"/>
</dbReference>
<evidence type="ECO:0000259" key="7">
    <source>
        <dbReference type="Pfam" id="PF20636"/>
    </source>
</evidence>
<reference evidence="8 9" key="1">
    <citation type="submission" date="2015-01" db="EMBL/GenBank/DDBJ databases">
        <title>The Genome Sequence of Ochroconis gallopava CBS43764.</title>
        <authorList>
            <consortium name="The Broad Institute Genomics Platform"/>
            <person name="Cuomo C."/>
            <person name="de Hoog S."/>
            <person name="Gorbushina A."/>
            <person name="Stielow B."/>
            <person name="Teixiera M."/>
            <person name="Abouelleil A."/>
            <person name="Chapman S.B."/>
            <person name="Priest M."/>
            <person name="Young S.K."/>
            <person name="Wortman J."/>
            <person name="Nusbaum C."/>
            <person name="Birren B."/>
        </authorList>
    </citation>
    <scope>NUCLEOTIDE SEQUENCE [LARGE SCALE GENOMIC DNA]</scope>
    <source>
        <strain evidence="8 9">CBS 43764</strain>
    </source>
</reference>
<feature type="domain" description="Survival Motor Neuron Gemin2-binding" evidence="7">
    <location>
        <begin position="5"/>
        <end position="27"/>
    </location>
</feature>
<keyword evidence="4" id="KW-0508">mRNA splicing</keyword>
<sequence>MDLNDASAWDDSELINTWDEALEEYKRYHSIHLSGKRLDEVLSKEEWEQVLAQRRALRKGAHNRTVRHDQDGDAQSNIDVDENEKDMSMSPERDIPIEVAIKQQEPVPQHDGDSPSRAQAQPDAPTGSLHSSSTSHVPLLLGVQDENLKNLLMAWYYAGYHTGLYEGRQQAMKELSKESSKA</sequence>
<dbReference type="InterPro" id="IPR049481">
    <property type="entry name" value="SMN_G2-BD"/>
</dbReference>
<dbReference type="STRING" id="253628.A0A0D2B1M3"/>
<dbReference type="PANTHER" id="PTHR39267:SF1">
    <property type="entry name" value="SURVIVAL MOTOR NEURON PROTEIN"/>
    <property type="match status" value="1"/>
</dbReference>
<comment type="subcellular location">
    <subcellularLocation>
        <location evidence="1">Nucleus</location>
    </subcellularLocation>
</comment>
<evidence type="ECO:0000256" key="3">
    <source>
        <dbReference type="ARBA" id="ARBA00022664"/>
    </source>
</evidence>
<organism evidence="8 9">
    <name type="scientific">Verruconis gallopava</name>
    <dbReference type="NCBI Taxonomy" id="253628"/>
    <lineage>
        <taxon>Eukaryota</taxon>
        <taxon>Fungi</taxon>
        <taxon>Dikarya</taxon>
        <taxon>Ascomycota</taxon>
        <taxon>Pezizomycotina</taxon>
        <taxon>Dothideomycetes</taxon>
        <taxon>Pleosporomycetidae</taxon>
        <taxon>Venturiales</taxon>
        <taxon>Sympoventuriaceae</taxon>
        <taxon>Verruconis</taxon>
    </lineage>
</organism>
<keyword evidence="3" id="KW-0507">mRNA processing</keyword>
<evidence type="ECO:0000313" key="8">
    <source>
        <dbReference type="EMBL" id="KIW05244.1"/>
    </source>
</evidence>
<evidence type="ECO:0000256" key="1">
    <source>
        <dbReference type="ARBA" id="ARBA00004123"/>
    </source>
</evidence>
<dbReference type="GO" id="GO:0008380">
    <property type="term" value="P:RNA splicing"/>
    <property type="evidence" value="ECO:0007669"/>
    <property type="project" value="UniProtKB-KW"/>
</dbReference>
<dbReference type="InParanoid" id="A0A0D2B1M3"/>
<feature type="region of interest" description="Disordered" evidence="6">
    <location>
        <begin position="58"/>
        <end position="134"/>
    </location>
</feature>
<dbReference type="Pfam" id="PF20635">
    <property type="entry name" value="SMN_YG-box"/>
    <property type="match status" value="1"/>
</dbReference>
<keyword evidence="9" id="KW-1185">Reference proteome</keyword>
<dbReference type="GeneID" id="27311753"/>
<dbReference type="AlphaFoldDB" id="A0A0D2B1M3"/>
<dbReference type="EMBL" id="KN847538">
    <property type="protein sequence ID" value="KIW05244.1"/>
    <property type="molecule type" value="Genomic_DNA"/>
</dbReference>
<dbReference type="InterPro" id="IPR047313">
    <property type="entry name" value="SMN_C"/>
</dbReference>
<dbReference type="GO" id="GO:0005634">
    <property type="term" value="C:nucleus"/>
    <property type="evidence" value="ECO:0007669"/>
    <property type="project" value="UniProtKB-SubCell"/>
</dbReference>
<evidence type="ECO:0000313" key="9">
    <source>
        <dbReference type="Proteomes" id="UP000053259"/>
    </source>
</evidence>
<protein>
    <recommendedName>
        <fullName evidence="7">Survival Motor Neuron Gemin2-binding domain-containing protein</fullName>
    </recommendedName>
</protein>
<evidence type="ECO:0000256" key="6">
    <source>
        <dbReference type="SAM" id="MobiDB-lite"/>
    </source>
</evidence>
<dbReference type="VEuPathDB" id="FungiDB:PV09_03780"/>
<dbReference type="HOGENOM" id="CLU_093937_1_0_1"/>
<keyword evidence="5" id="KW-0539">Nucleus</keyword>
<dbReference type="RefSeq" id="XP_016215113.1">
    <property type="nucleotide sequence ID" value="XM_016357024.1"/>
</dbReference>
<accession>A0A0D2B1M3</accession>
<feature type="compositionally biased region" description="Basic and acidic residues" evidence="6">
    <location>
        <begin position="85"/>
        <end position="96"/>
    </location>
</feature>
<dbReference type="CDD" id="cd22852">
    <property type="entry name" value="SMN_C"/>
    <property type="match status" value="1"/>
</dbReference>
<gene>
    <name evidence="8" type="ORF">PV09_03780</name>
</gene>
<name>A0A0D2B1M3_9PEZI</name>
<evidence type="ECO:0000256" key="5">
    <source>
        <dbReference type="ARBA" id="ARBA00023242"/>
    </source>
</evidence>
<proteinExistence type="inferred from homology"/>
<dbReference type="PANTHER" id="PTHR39267">
    <property type="entry name" value="SURVIVAL MOTOR NEURON-LIKE PROTEIN 1"/>
    <property type="match status" value="1"/>
</dbReference>
<dbReference type="CDD" id="cd22851">
    <property type="entry name" value="SMN_N"/>
    <property type="match status" value="1"/>
</dbReference>